<evidence type="ECO:0000256" key="1">
    <source>
        <dbReference type="SAM" id="MobiDB-lite"/>
    </source>
</evidence>
<sequence length="497" mass="56237">MSEIHASTTNSDDNGTSIHAPALPNDIIMQDVNDQEDTKALVQDEGSGEEENEDEEDAVSVSTMIRNGGEPFETLRLKVAGLAAKVFHKKNSEVTIAQMKGGANNRVIGVTIIPKSKRFTLRWLKLFLQPRQRKSTTEPDSYVVRIPRTGVEGEDVVGAMGEDMKKEVAILNTVKSRLALPTPQVVHYDLTTDNIFERPYMIQKRLPGKNLQNQLWGELNTEQKKSVVKQVANLPSIIASVQGPAGDISVRNLYRPCDMPILTDRFSTSAFYDQPASRQATMCKPLDFLLERINFWRAYQTEHMGFCFEDLWDSFEIISHSLDKYGLLKGPCVLVHGDLQPYNLLAEIRNNNEVDITGVIDWDSAIIAPEFMAYIAPFWSWMPHEAASLTSAEEETFCLGVKPRTEAEKEIKQTFKDNASDEYKKYAFSMEAVIARRMFYILQNGIYGTWLMSEAQSLIVHYRELHPEDGIEFDDATEDEIEKARLAIAQYKAGYKD</sequence>
<evidence type="ECO:0000313" key="4">
    <source>
        <dbReference type="Proteomes" id="UP000472372"/>
    </source>
</evidence>
<accession>A0A6S6WBG1</accession>
<dbReference type="InterPro" id="IPR002575">
    <property type="entry name" value="Aminoglycoside_PTrfase"/>
</dbReference>
<dbReference type="PANTHER" id="PTHR21310">
    <property type="entry name" value="AMINOGLYCOSIDE PHOSPHOTRANSFERASE-RELATED-RELATED"/>
    <property type="match status" value="1"/>
</dbReference>
<name>A0A6S6WBG1_9PLEO</name>
<gene>
    <name evidence="3" type="ORF">PTTW11_08980</name>
</gene>
<feature type="domain" description="Aminoglycoside phosphotransferase" evidence="2">
    <location>
        <begin position="136"/>
        <end position="368"/>
    </location>
</feature>
<reference evidence="3" key="1">
    <citation type="submission" date="2021-02" db="EMBL/GenBank/DDBJ databases">
        <authorList>
            <person name="Syme A R."/>
            <person name="Syme A R."/>
            <person name="Moolhuijzen P."/>
        </authorList>
    </citation>
    <scope>NUCLEOTIDE SEQUENCE</scope>
    <source>
        <strain evidence="3">W1-1</strain>
    </source>
</reference>
<dbReference type="SUPFAM" id="SSF56112">
    <property type="entry name" value="Protein kinase-like (PK-like)"/>
    <property type="match status" value="1"/>
</dbReference>
<dbReference type="Pfam" id="PF01636">
    <property type="entry name" value="APH"/>
    <property type="match status" value="1"/>
</dbReference>
<feature type="compositionally biased region" description="Polar residues" evidence="1">
    <location>
        <begin position="1"/>
        <end position="17"/>
    </location>
</feature>
<dbReference type="InterPro" id="IPR011009">
    <property type="entry name" value="Kinase-like_dom_sf"/>
</dbReference>
<dbReference type="Gene3D" id="3.90.1200.10">
    <property type="match status" value="1"/>
</dbReference>
<dbReference type="EMBL" id="HG992984">
    <property type="protein sequence ID" value="CAE7202119.1"/>
    <property type="molecule type" value="Genomic_DNA"/>
</dbReference>
<protein>
    <submittedName>
        <fullName evidence="3">APH domain containing protein</fullName>
    </submittedName>
</protein>
<dbReference type="AlphaFoldDB" id="A0A6S6WBG1"/>
<dbReference type="PANTHER" id="PTHR21310:SF56">
    <property type="entry name" value="AMINOGLYCOSIDE PHOSPHOTRANSFERASE DOMAIN-CONTAINING PROTEIN"/>
    <property type="match status" value="1"/>
</dbReference>
<evidence type="ECO:0000259" key="2">
    <source>
        <dbReference type="Pfam" id="PF01636"/>
    </source>
</evidence>
<feature type="region of interest" description="Disordered" evidence="1">
    <location>
        <begin position="1"/>
        <end position="60"/>
    </location>
</feature>
<dbReference type="Proteomes" id="UP000472372">
    <property type="component" value="Chromosome 8"/>
</dbReference>
<dbReference type="InterPro" id="IPR051678">
    <property type="entry name" value="AGP_Transferase"/>
</dbReference>
<proteinExistence type="predicted"/>
<organism evidence="3 4">
    <name type="scientific">Pyrenophora teres f. teres</name>
    <dbReference type="NCBI Taxonomy" id="97479"/>
    <lineage>
        <taxon>Eukaryota</taxon>
        <taxon>Fungi</taxon>
        <taxon>Dikarya</taxon>
        <taxon>Ascomycota</taxon>
        <taxon>Pezizomycotina</taxon>
        <taxon>Dothideomycetes</taxon>
        <taxon>Pleosporomycetidae</taxon>
        <taxon>Pleosporales</taxon>
        <taxon>Pleosporineae</taxon>
        <taxon>Pleosporaceae</taxon>
        <taxon>Pyrenophora</taxon>
    </lineage>
</organism>
<evidence type="ECO:0000313" key="3">
    <source>
        <dbReference type="EMBL" id="CAE7202119.1"/>
    </source>
</evidence>
<feature type="compositionally biased region" description="Acidic residues" evidence="1">
    <location>
        <begin position="46"/>
        <end position="58"/>
    </location>
</feature>